<feature type="domain" description="Copper amine oxidase-like N-terminal" evidence="1">
    <location>
        <begin position="22"/>
        <end position="126"/>
    </location>
</feature>
<evidence type="ECO:0000313" key="3">
    <source>
        <dbReference type="Proteomes" id="UP000247476"/>
    </source>
</evidence>
<gene>
    <name evidence="2" type="ORF">DLM86_14785</name>
</gene>
<protein>
    <recommendedName>
        <fullName evidence="1">Copper amine oxidase-like N-terminal domain-containing protein</fullName>
    </recommendedName>
</protein>
<evidence type="ECO:0000259" key="1">
    <source>
        <dbReference type="Pfam" id="PF07833"/>
    </source>
</evidence>
<dbReference type="Proteomes" id="UP000247476">
    <property type="component" value="Unassembled WGS sequence"/>
</dbReference>
<comment type="caution">
    <text evidence="2">The sequence shown here is derived from an EMBL/GenBank/DDBJ whole genome shotgun (WGS) entry which is preliminary data.</text>
</comment>
<dbReference type="InterPro" id="IPR008969">
    <property type="entry name" value="CarboxyPept-like_regulatory"/>
</dbReference>
<accession>A0A2V5K3N7</accession>
<keyword evidence="3" id="KW-1185">Reference proteome</keyword>
<dbReference type="InterPro" id="IPR012854">
    <property type="entry name" value="Cu_amine_oxidase-like_N"/>
</dbReference>
<proteinExistence type="predicted"/>
<dbReference type="InterPro" id="IPR036582">
    <property type="entry name" value="Mao_N_sf"/>
</dbReference>
<evidence type="ECO:0000313" key="2">
    <source>
        <dbReference type="EMBL" id="PYI53821.1"/>
    </source>
</evidence>
<dbReference type="AlphaFoldDB" id="A0A2V5K3N7"/>
<reference evidence="2 3" key="1">
    <citation type="submission" date="2018-05" db="EMBL/GenBank/DDBJ databases">
        <title>Paenibacillus flagellatus sp. nov., isolated from selenium mineral soil.</title>
        <authorList>
            <person name="Dai X."/>
        </authorList>
    </citation>
    <scope>NUCLEOTIDE SEQUENCE [LARGE SCALE GENOMIC DNA]</scope>
    <source>
        <strain evidence="2 3">DXL2</strain>
    </source>
</reference>
<dbReference type="Gene3D" id="3.30.457.10">
    <property type="entry name" value="Copper amine oxidase-like, N-terminal domain"/>
    <property type="match status" value="1"/>
</dbReference>
<dbReference type="EMBL" id="QJVJ01000006">
    <property type="protein sequence ID" value="PYI53821.1"/>
    <property type="molecule type" value="Genomic_DNA"/>
</dbReference>
<organism evidence="2 3">
    <name type="scientific">Paenibacillus flagellatus</name>
    <dbReference type="NCBI Taxonomy" id="2211139"/>
    <lineage>
        <taxon>Bacteria</taxon>
        <taxon>Bacillati</taxon>
        <taxon>Bacillota</taxon>
        <taxon>Bacilli</taxon>
        <taxon>Bacillales</taxon>
        <taxon>Paenibacillaceae</taxon>
        <taxon>Paenibacillus</taxon>
    </lineage>
</organism>
<dbReference type="SUPFAM" id="SSF49464">
    <property type="entry name" value="Carboxypeptidase regulatory domain-like"/>
    <property type="match status" value="1"/>
</dbReference>
<dbReference type="Pfam" id="PF07833">
    <property type="entry name" value="Cu_amine_oxidN1"/>
    <property type="match status" value="1"/>
</dbReference>
<sequence>MGLMLVGQTAVAAPKPIAVYHNEAPLQFEDAQPVILDGTTLVPFRALFEALGFQVKWIDSGGVRQAIGRKDDLNIELTIDGKAAKVNDEFIPLEVPAQMLNGSTMVPLRFVAENSGYEVTFEDTGSEYVINVWGGGDDPDDSGDGSASIEPWVVKGFVKDGKGSPLEGVQVIADNMLLYNSNLIAVTDANGEYRIELPQLATTWNMSAELKRKLNGSTIQISLTPDNDNPFAGNTGAVRHFVWDSTGPRPEGCYSCSGKVLFYMADYFHPDNPDLPPPSREDVELTLVPVGPLLDGSEGETIIAHGEDSGDGFGLQDVPFARYKIAARYAPQDGEPRAMLVRVRNKGEYAESVTADFQSITSSIHHIEVEVKLGPK</sequence>
<name>A0A2V5K3N7_9BACL</name>
<dbReference type="Gene3D" id="2.60.40.1120">
    <property type="entry name" value="Carboxypeptidase-like, regulatory domain"/>
    <property type="match status" value="1"/>
</dbReference>
<dbReference type="SUPFAM" id="SSF55383">
    <property type="entry name" value="Copper amine oxidase, domain N"/>
    <property type="match status" value="1"/>
</dbReference>